<dbReference type="EMBL" id="CP064931">
    <property type="protein sequence ID" value="QPK09192.1"/>
    <property type="molecule type" value="Genomic_DNA"/>
</dbReference>
<dbReference type="SUPFAM" id="SSF50494">
    <property type="entry name" value="Trypsin-like serine proteases"/>
    <property type="match status" value="1"/>
</dbReference>
<sequence>MTEEDAALIACGRIADLLGGQGFNRIDYDYDKPDLITVFVSSESVRSGIRNLLPSDIAVQEPNSARFVFKIALELGPAADTLIKKVLPGENENAPAPVVPMCGGDPVYVQEIPAWGTAGVFVRALNFEISDHIGNKYVINAVNCFLSNNHVIAGLDTLPPNTPLGVGSKCNVLGNGQGIGSRLCGFVPLSNILMDIDFSVGDRLDAPPKIFRPGELRNIGPINNVWRNPWEKGETIRKSGARTHVTQSETRGRGIINAPGAGGKMRQYRGVYKTGENFSDHGDSGSIVIGDNNDVVGMLAWGIDDGSRVGYFWTFGQQLPFSRYQVGISASI</sequence>
<dbReference type="AlphaFoldDB" id="A0A7X6F8T3"/>
<dbReference type="RefSeq" id="WP_167860876.1">
    <property type="nucleotide sequence ID" value="NZ_CP064931.1"/>
</dbReference>
<accession>A0A7X6F8T3</accession>
<reference evidence="1 2" key="1">
    <citation type="submission" date="2020-11" db="EMBL/GenBank/DDBJ databases">
        <title>Indigenous Rhizobia Nodulating Common beans in Western Kenya.</title>
        <authorList>
            <person name="Wekesa C.S."/>
            <person name="Oelmueller R."/>
            <person name="Furch A.C."/>
        </authorList>
    </citation>
    <scope>NUCLEOTIDE SEQUENCE [LARGE SCALE GENOMIC DNA]</scope>
    <source>
        <strain evidence="2">BS3</strain>
    </source>
</reference>
<evidence type="ECO:0000313" key="1">
    <source>
        <dbReference type="EMBL" id="QPK09192.1"/>
    </source>
</evidence>
<organism evidence="1 2">
    <name type="scientific">Rhizobium phaseoli</name>
    <dbReference type="NCBI Taxonomy" id="396"/>
    <lineage>
        <taxon>Bacteria</taxon>
        <taxon>Pseudomonadati</taxon>
        <taxon>Pseudomonadota</taxon>
        <taxon>Alphaproteobacteria</taxon>
        <taxon>Hyphomicrobiales</taxon>
        <taxon>Rhizobiaceae</taxon>
        <taxon>Rhizobium/Agrobacterium group</taxon>
        <taxon>Rhizobium</taxon>
    </lineage>
</organism>
<name>A0A7X6F8T3_9HYPH</name>
<dbReference type="Proteomes" id="UP000540266">
    <property type="component" value="Chromosome"/>
</dbReference>
<proteinExistence type="predicted"/>
<gene>
    <name evidence="1" type="ORF">HER27_000995</name>
</gene>
<evidence type="ECO:0000313" key="2">
    <source>
        <dbReference type="Proteomes" id="UP000540266"/>
    </source>
</evidence>
<dbReference type="InterPro" id="IPR009003">
    <property type="entry name" value="Peptidase_S1_PA"/>
</dbReference>
<protein>
    <submittedName>
        <fullName evidence="1">Uncharacterized protein</fullName>
    </submittedName>
</protein>